<dbReference type="PANTHER" id="PTHR19432">
    <property type="entry name" value="SUGAR TRANSPORTER"/>
    <property type="match status" value="1"/>
</dbReference>
<proteinExistence type="inferred from homology"/>
<evidence type="ECO:0000256" key="5">
    <source>
        <dbReference type="ARBA" id="ARBA00022597"/>
    </source>
</evidence>
<keyword evidence="7" id="KW-0769">Symport</keyword>
<dbReference type="InterPro" id="IPR036259">
    <property type="entry name" value="MFS_trans_sf"/>
</dbReference>
<feature type="region of interest" description="Disordered" evidence="10">
    <location>
        <begin position="23"/>
        <end position="58"/>
    </location>
</feature>
<keyword evidence="8 11" id="KW-1133">Transmembrane helix</keyword>
<comment type="similarity">
    <text evidence="3">Belongs to the glycoside-pentoside-hexuronide (GPH) cation symporter transporter (TC 2.A.2.4) family.</text>
</comment>
<comment type="caution">
    <text evidence="12">The sequence shown here is derived from an EMBL/GenBank/DDBJ whole genome shotgun (WGS) entry which is preliminary data.</text>
</comment>
<name>A0ABR0MCT5_GOSAR</name>
<keyword evidence="9 11" id="KW-0472">Membrane</keyword>
<comment type="pathway">
    <text evidence="2">Glycan biosynthesis; sucrose metabolism.</text>
</comment>
<feature type="transmembrane region" description="Helical" evidence="11">
    <location>
        <begin position="548"/>
        <end position="569"/>
    </location>
</feature>
<dbReference type="Proteomes" id="UP001358586">
    <property type="component" value="Chromosome 13"/>
</dbReference>
<evidence type="ECO:0000256" key="4">
    <source>
        <dbReference type="ARBA" id="ARBA00022448"/>
    </source>
</evidence>
<feature type="transmembrane region" description="Helical" evidence="11">
    <location>
        <begin position="470"/>
        <end position="491"/>
    </location>
</feature>
<dbReference type="Gene3D" id="1.20.1250.20">
    <property type="entry name" value="MFS general substrate transporter like domains"/>
    <property type="match status" value="1"/>
</dbReference>
<feature type="transmembrane region" description="Helical" evidence="11">
    <location>
        <begin position="503"/>
        <end position="527"/>
    </location>
</feature>
<evidence type="ECO:0000256" key="2">
    <source>
        <dbReference type="ARBA" id="ARBA00004914"/>
    </source>
</evidence>
<evidence type="ECO:0000313" key="12">
    <source>
        <dbReference type="EMBL" id="KAK5771051.1"/>
    </source>
</evidence>
<comment type="subcellular location">
    <subcellularLocation>
        <location evidence="1">Membrane</location>
        <topology evidence="1">Multi-pass membrane protein</topology>
    </subcellularLocation>
</comment>
<feature type="transmembrane region" description="Helical" evidence="11">
    <location>
        <begin position="272"/>
        <end position="292"/>
    </location>
</feature>
<feature type="compositionally biased region" description="Basic and acidic residues" evidence="10">
    <location>
        <begin position="23"/>
        <end position="35"/>
    </location>
</feature>
<feature type="transmembrane region" description="Helical" evidence="11">
    <location>
        <begin position="388"/>
        <end position="409"/>
    </location>
</feature>
<evidence type="ECO:0000256" key="3">
    <source>
        <dbReference type="ARBA" id="ARBA00007134"/>
    </source>
</evidence>
<feature type="transmembrane region" description="Helical" evidence="11">
    <location>
        <begin position="113"/>
        <end position="134"/>
    </location>
</feature>
<keyword evidence="13" id="KW-1185">Reference proteome</keyword>
<feature type="transmembrane region" description="Helical" evidence="11">
    <location>
        <begin position="440"/>
        <end position="458"/>
    </location>
</feature>
<keyword evidence="4" id="KW-0813">Transport</keyword>
<dbReference type="SUPFAM" id="SSF103473">
    <property type="entry name" value="MFS general substrate transporter"/>
    <property type="match status" value="1"/>
</dbReference>
<dbReference type="Pfam" id="PF13347">
    <property type="entry name" value="MFS_2"/>
    <property type="match status" value="1"/>
</dbReference>
<evidence type="ECO:0008006" key="14">
    <source>
        <dbReference type="Google" id="ProtNLM"/>
    </source>
</evidence>
<evidence type="ECO:0000256" key="11">
    <source>
        <dbReference type="SAM" id="Phobius"/>
    </source>
</evidence>
<feature type="transmembrane region" description="Helical" evidence="11">
    <location>
        <begin position="146"/>
        <end position="169"/>
    </location>
</feature>
<organism evidence="12 13">
    <name type="scientific">Gossypium arboreum</name>
    <name type="common">Tree cotton</name>
    <name type="synonym">Gossypium nanking</name>
    <dbReference type="NCBI Taxonomy" id="29729"/>
    <lineage>
        <taxon>Eukaryota</taxon>
        <taxon>Viridiplantae</taxon>
        <taxon>Streptophyta</taxon>
        <taxon>Embryophyta</taxon>
        <taxon>Tracheophyta</taxon>
        <taxon>Spermatophyta</taxon>
        <taxon>Magnoliopsida</taxon>
        <taxon>eudicotyledons</taxon>
        <taxon>Gunneridae</taxon>
        <taxon>Pentapetalae</taxon>
        <taxon>rosids</taxon>
        <taxon>malvids</taxon>
        <taxon>Malvales</taxon>
        <taxon>Malvaceae</taxon>
        <taxon>Malvoideae</taxon>
        <taxon>Gossypium</taxon>
    </lineage>
</organism>
<feature type="transmembrane region" description="Helical" evidence="11">
    <location>
        <begin position="228"/>
        <end position="252"/>
    </location>
</feature>
<feature type="transmembrane region" description="Helical" evidence="11">
    <location>
        <begin position="72"/>
        <end position="93"/>
    </location>
</feature>
<gene>
    <name evidence="12" type="ORF">PVK06_047225</name>
</gene>
<dbReference type="EMBL" id="JARKNE010000013">
    <property type="protein sequence ID" value="KAK5771051.1"/>
    <property type="molecule type" value="Genomic_DNA"/>
</dbReference>
<protein>
    <recommendedName>
        <fullName evidence="14">Sucrose transport protein SUC3-like</fullName>
    </recommendedName>
</protein>
<evidence type="ECO:0000256" key="1">
    <source>
        <dbReference type="ARBA" id="ARBA00004141"/>
    </source>
</evidence>
<evidence type="ECO:0000256" key="10">
    <source>
        <dbReference type="SAM" id="MobiDB-lite"/>
    </source>
</evidence>
<sequence length="691" mass="73973">MAGTSDSVSVKVPYRNLRKDSEVEMIDDPYHRRIDLNSSPGSPSTSASPPSARFPNGNSNLSSPIHVRSKDCSLITLALSCTIAAGVQFGWALQLSLLTPYIQTLGIEHAFSSFIWLCGPITGLVVQPCVGIWSDKCTSKYGRRRPFILAGSLMISLSVIIIGFSADIGYILGDTKEHCSTFKGTRTRAAFVFVIGFWMLDLANNTVQGPARALLADLSGPDQHNSSNAIFCLWMAVGNILGFSAGASGSWHRWFPFLESRACCEACANLKAAFLVAVVFLFFCTAVTILFAKEVPLPPPANESTHISDSAPLLDDSTQNGFQHSNSKSDVSAVANANGSTAENGYERVSKSRHANLKDTNVQNEVFGDGPGAVLVNLLTSLRHLPPAMHSVLIVMALSWLSWFPFFLFDTDWMGREVYHGDPKGNAAEIKLYDQGVREGAFGLLLNSVVLGVSSFFIRPMCRRMGSRLVWATSNYTVFACMAITAIISLVSVKEYTQGIEHVIGGSAAIRIAALGVFTLLGFPLAITYSVPFSVTAELTADSGGGQGLAIGVLNLAIVIPQMIVSLGAGPWDALFGGGNIPAFILASFCALAAGVIATLRLPDLSSSFKSSGDGSNMICSDGVIMLSIHLLHRIDVALLSVLNLNLLPNRNSRLHSVKGGMSSSLIPHLTLTVSRRVLKPGLGVRKRDLE</sequence>
<evidence type="ECO:0000256" key="7">
    <source>
        <dbReference type="ARBA" id="ARBA00022847"/>
    </source>
</evidence>
<feature type="compositionally biased region" description="Low complexity" evidence="10">
    <location>
        <begin position="38"/>
        <end position="51"/>
    </location>
</feature>
<dbReference type="CDD" id="cd17313">
    <property type="entry name" value="MFS_SLC45_SUC"/>
    <property type="match status" value="1"/>
</dbReference>
<evidence type="ECO:0000313" key="13">
    <source>
        <dbReference type="Proteomes" id="UP001358586"/>
    </source>
</evidence>
<evidence type="ECO:0000256" key="9">
    <source>
        <dbReference type="ARBA" id="ARBA00023136"/>
    </source>
</evidence>
<keyword evidence="6 11" id="KW-0812">Transmembrane</keyword>
<evidence type="ECO:0000256" key="8">
    <source>
        <dbReference type="ARBA" id="ARBA00022989"/>
    </source>
</evidence>
<dbReference type="PANTHER" id="PTHR19432:SF35">
    <property type="entry name" value="SOLUTE CARRIER FAMILY 45 MEMBER 3 ISOFORM X1"/>
    <property type="match status" value="1"/>
</dbReference>
<reference evidence="12 13" key="1">
    <citation type="submission" date="2023-03" db="EMBL/GenBank/DDBJ databases">
        <title>WGS of Gossypium arboreum.</title>
        <authorList>
            <person name="Yu D."/>
        </authorList>
    </citation>
    <scope>NUCLEOTIDE SEQUENCE [LARGE SCALE GENOMIC DNA]</scope>
    <source>
        <tissue evidence="12">Leaf</tissue>
    </source>
</reference>
<keyword evidence="5" id="KW-0762">Sugar transport</keyword>
<feature type="transmembrane region" description="Helical" evidence="11">
    <location>
        <begin position="581"/>
        <end position="602"/>
    </location>
</feature>
<accession>A0ABR0MCT5</accession>
<evidence type="ECO:0000256" key="6">
    <source>
        <dbReference type="ARBA" id="ARBA00022692"/>
    </source>
</evidence>